<comment type="caution">
    <text evidence="2">The sequence shown here is derived from an EMBL/GenBank/DDBJ whole genome shotgun (WGS) entry which is preliminary data.</text>
</comment>
<sequence>RRRARRGPGGRARHPGEHPGHAREAQVQHWRRGGARGRHPRVPRCRAAREGPG</sequence>
<accession>A0ABN9R935</accession>
<keyword evidence="3" id="KW-1185">Reference proteome</keyword>
<organism evidence="2 3">
    <name type="scientific">Prorocentrum cordatum</name>
    <dbReference type="NCBI Taxonomy" id="2364126"/>
    <lineage>
        <taxon>Eukaryota</taxon>
        <taxon>Sar</taxon>
        <taxon>Alveolata</taxon>
        <taxon>Dinophyceae</taxon>
        <taxon>Prorocentrales</taxon>
        <taxon>Prorocentraceae</taxon>
        <taxon>Prorocentrum</taxon>
    </lineage>
</organism>
<evidence type="ECO:0000313" key="2">
    <source>
        <dbReference type="EMBL" id="CAK0815413.1"/>
    </source>
</evidence>
<dbReference type="Proteomes" id="UP001189429">
    <property type="component" value="Unassembled WGS sequence"/>
</dbReference>
<feature type="compositionally biased region" description="Basic and acidic residues" evidence="1">
    <location>
        <begin position="14"/>
        <end position="26"/>
    </location>
</feature>
<feature type="non-terminal residue" evidence="2">
    <location>
        <position position="53"/>
    </location>
</feature>
<evidence type="ECO:0000313" key="3">
    <source>
        <dbReference type="Proteomes" id="UP001189429"/>
    </source>
</evidence>
<feature type="region of interest" description="Disordered" evidence="1">
    <location>
        <begin position="1"/>
        <end position="53"/>
    </location>
</feature>
<dbReference type="EMBL" id="CAUYUJ010005906">
    <property type="protein sequence ID" value="CAK0815413.1"/>
    <property type="molecule type" value="Genomic_DNA"/>
</dbReference>
<feature type="non-terminal residue" evidence="2">
    <location>
        <position position="1"/>
    </location>
</feature>
<protein>
    <submittedName>
        <fullName evidence="2">Uncharacterized protein</fullName>
    </submittedName>
</protein>
<evidence type="ECO:0000256" key="1">
    <source>
        <dbReference type="SAM" id="MobiDB-lite"/>
    </source>
</evidence>
<reference evidence="2" key="1">
    <citation type="submission" date="2023-10" db="EMBL/GenBank/DDBJ databases">
        <authorList>
            <person name="Chen Y."/>
            <person name="Shah S."/>
            <person name="Dougan E. K."/>
            <person name="Thang M."/>
            <person name="Chan C."/>
        </authorList>
    </citation>
    <scope>NUCLEOTIDE SEQUENCE [LARGE SCALE GENOMIC DNA]</scope>
</reference>
<feature type="compositionally biased region" description="Basic residues" evidence="1">
    <location>
        <begin position="29"/>
        <end position="46"/>
    </location>
</feature>
<gene>
    <name evidence="2" type="ORF">PCOR1329_LOCUS18720</name>
</gene>
<name>A0ABN9R935_9DINO</name>
<proteinExistence type="predicted"/>
<feature type="compositionally biased region" description="Basic residues" evidence="1">
    <location>
        <begin position="1"/>
        <end position="13"/>
    </location>
</feature>